<name>A0AB39HB86_9VIBR</name>
<dbReference type="Pfam" id="PF07275">
    <property type="entry name" value="ArdA"/>
    <property type="match status" value="1"/>
</dbReference>
<reference evidence="1" key="1">
    <citation type="submission" date="2024-07" db="EMBL/GenBank/DDBJ databases">
        <title>Genome Analysis of a Potential Novel Vibrio Species Secreting pH- and Thermo-stable Alginate Lyase and its Application in Producing Alginate Oligosaccharides.</title>
        <authorList>
            <person name="Huang H."/>
            <person name="Bao K."/>
        </authorList>
    </citation>
    <scope>NUCLEOTIDE SEQUENCE</scope>
    <source>
        <strain evidence="1">HB236076</strain>
    </source>
</reference>
<dbReference type="KEGG" id="vih:AB0763_06720"/>
<organism evidence="1">
    <name type="scientific">Vibrio sp. HB236076</name>
    <dbReference type="NCBI Taxonomy" id="3232307"/>
    <lineage>
        <taxon>Bacteria</taxon>
        <taxon>Pseudomonadati</taxon>
        <taxon>Pseudomonadota</taxon>
        <taxon>Gammaproteobacteria</taxon>
        <taxon>Vibrionales</taxon>
        <taxon>Vibrionaceae</taxon>
        <taxon>Vibrio</taxon>
    </lineage>
</organism>
<accession>A0AB39HB86</accession>
<gene>
    <name evidence="1" type="ORF">AB0763_06720</name>
</gene>
<dbReference type="AlphaFoldDB" id="A0AB39HB86"/>
<dbReference type="InterPro" id="IPR009899">
    <property type="entry name" value="ArdA"/>
</dbReference>
<sequence>MNTNQIIKALETASEAMNEKTICIRFYGVAEGWDFWLDAQEIVEDYDNSLEKWISEALQTAGFSEEEAEKEADIILGRDTCVVDDEGGLVGCFTSYAHGWGYMNWDGLKEALEADLNKELAVAALENGIELSELEDRYFGEFGVSLSTYMNRDEATSFAEHYAEQTGLLEELPETLRNYFDFEKFGRDLAFDFTFVDSGRIENMERIYYAFHN</sequence>
<evidence type="ECO:0000313" key="1">
    <source>
        <dbReference type="EMBL" id="XDK23935.1"/>
    </source>
</evidence>
<protein>
    <submittedName>
        <fullName evidence="1">Antirestriction protein ArdA</fullName>
    </submittedName>
</protein>
<dbReference type="InterPro" id="IPR041893">
    <property type="entry name" value="ArdA_dom3"/>
</dbReference>
<dbReference type="RefSeq" id="WP_306099978.1">
    <property type="nucleotide sequence ID" value="NZ_CP162601.1"/>
</dbReference>
<proteinExistence type="predicted"/>
<dbReference type="EMBL" id="CP162601">
    <property type="protein sequence ID" value="XDK23935.1"/>
    <property type="molecule type" value="Genomic_DNA"/>
</dbReference>
<dbReference type="Gene3D" id="1.10.10.1190">
    <property type="entry name" value="Antirestriction protein ArdA, domain 3"/>
    <property type="match status" value="1"/>
</dbReference>